<keyword evidence="1" id="KW-0805">Transcription regulation</keyword>
<proteinExistence type="predicted"/>
<dbReference type="GO" id="GO:0003700">
    <property type="term" value="F:DNA-binding transcription factor activity"/>
    <property type="evidence" value="ECO:0007669"/>
    <property type="project" value="InterPro"/>
</dbReference>
<evidence type="ECO:0000256" key="1">
    <source>
        <dbReference type="ARBA" id="ARBA00023015"/>
    </source>
</evidence>
<keyword evidence="2" id="KW-0238">DNA-binding</keyword>
<organism evidence="5 6">
    <name type="scientific">Methylobacillus rhizosphaerae</name>
    <dbReference type="NCBI Taxonomy" id="551994"/>
    <lineage>
        <taxon>Bacteria</taxon>
        <taxon>Pseudomonadati</taxon>
        <taxon>Pseudomonadota</taxon>
        <taxon>Betaproteobacteria</taxon>
        <taxon>Nitrosomonadales</taxon>
        <taxon>Methylophilaceae</taxon>
        <taxon>Methylobacillus</taxon>
    </lineage>
</organism>
<feature type="domain" description="HTH arsR-type" evidence="4">
    <location>
        <begin position="6"/>
        <end position="100"/>
    </location>
</feature>
<evidence type="ECO:0000256" key="2">
    <source>
        <dbReference type="ARBA" id="ARBA00023125"/>
    </source>
</evidence>
<evidence type="ECO:0000313" key="5">
    <source>
        <dbReference type="EMBL" id="SNR89945.1"/>
    </source>
</evidence>
<evidence type="ECO:0000256" key="3">
    <source>
        <dbReference type="ARBA" id="ARBA00023163"/>
    </source>
</evidence>
<dbReference type="InterPro" id="IPR036390">
    <property type="entry name" value="WH_DNA-bd_sf"/>
</dbReference>
<dbReference type="SMART" id="SM00418">
    <property type="entry name" value="HTH_ARSR"/>
    <property type="match status" value="1"/>
</dbReference>
<reference evidence="6" key="1">
    <citation type="submission" date="2017-06" db="EMBL/GenBank/DDBJ databases">
        <authorList>
            <person name="Varghese N."/>
            <person name="Submissions S."/>
        </authorList>
    </citation>
    <scope>NUCLEOTIDE SEQUENCE [LARGE SCALE GENOMIC DNA]</scope>
    <source>
        <strain evidence="6">Ca-68</strain>
    </source>
</reference>
<dbReference type="PRINTS" id="PR00778">
    <property type="entry name" value="HTHARSR"/>
</dbReference>
<dbReference type="CDD" id="cd00090">
    <property type="entry name" value="HTH_ARSR"/>
    <property type="match status" value="1"/>
</dbReference>
<dbReference type="InterPro" id="IPR011991">
    <property type="entry name" value="ArsR-like_HTH"/>
</dbReference>
<keyword evidence="6" id="KW-1185">Reference proteome</keyword>
<dbReference type="PANTHER" id="PTHR33154:SF12">
    <property type="entry name" value="TRANSCRIPTIONAL REGULATORY PROTEIN"/>
    <property type="match status" value="1"/>
</dbReference>
<evidence type="ECO:0000259" key="4">
    <source>
        <dbReference type="PROSITE" id="PS50987"/>
    </source>
</evidence>
<dbReference type="InterPro" id="IPR051081">
    <property type="entry name" value="HTH_MetalResp_TranReg"/>
</dbReference>
<dbReference type="InterPro" id="IPR001845">
    <property type="entry name" value="HTH_ArsR_DNA-bd_dom"/>
</dbReference>
<dbReference type="Proteomes" id="UP000198305">
    <property type="component" value="Unassembled WGS sequence"/>
</dbReference>
<dbReference type="AlphaFoldDB" id="A0A239A2T1"/>
<keyword evidence="3" id="KW-0804">Transcription</keyword>
<gene>
    <name evidence="5" type="ORF">SAMN05192560_1660</name>
</gene>
<dbReference type="Gene3D" id="1.10.10.10">
    <property type="entry name" value="Winged helix-like DNA-binding domain superfamily/Winged helix DNA-binding domain"/>
    <property type="match status" value="1"/>
</dbReference>
<accession>A0A239A2T1</accession>
<name>A0A239A2T1_9PROT</name>
<dbReference type="SUPFAM" id="SSF46785">
    <property type="entry name" value="Winged helix' DNA-binding domain"/>
    <property type="match status" value="1"/>
</dbReference>
<dbReference type="PANTHER" id="PTHR33154">
    <property type="entry name" value="TRANSCRIPTIONAL REGULATOR, ARSR FAMILY"/>
    <property type="match status" value="1"/>
</dbReference>
<dbReference type="GO" id="GO:0003677">
    <property type="term" value="F:DNA binding"/>
    <property type="evidence" value="ECO:0007669"/>
    <property type="project" value="UniProtKB-KW"/>
</dbReference>
<dbReference type="EMBL" id="FZOA01000006">
    <property type="protein sequence ID" value="SNR89945.1"/>
    <property type="molecule type" value="Genomic_DNA"/>
</dbReference>
<dbReference type="OrthoDB" id="1445766at2"/>
<dbReference type="InterPro" id="IPR036388">
    <property type="entry name" value="WH-like_DNA-bd_sf"/>
</dbReference>
<dbReference type="Pfam" id="PF12840">
    <property type="entry name" value="HTH_20"/>
    <property type="match status" value="1"/>
</dbReference>
<dbReference type="PROSITE" id="PS50987">
    <property type="entry name" value="HTH_ARSR_2"/>
    <property type="match status" value="1"/>
</dbReference>
<protein>
    <submittedName>
        <fullName evidence="5">Transcriptional regulator, ArsR family</fullName>
    </submittedName>
</protein>
<dbReference type="RefSeq" id="WP_089375748.1">
    <property type="nucleotide sequence ID" value="NZ_FZOA01000006.1"/>
</dbReference>
<sequence length="110" mass="12218">MRQIKHPPIDQVELTDIMYALSDPARIEIVGRLAQAGRQMTCGELDLNRPKSSMSHHFKILRAAGIVETVIDGKEHLNSLRLAEIEEKFPGVLNAVLKTICLSASISNEQ</sequence>
<evidence type="ECO:0000313" key="6">
    <source>
        <dbReference type="Proteomes" id="UP000198305"/>
    </source>
</evidence>